<name>A0A4D6LVE5_VIGUN</name>
<organism evidence="1 2">
    <name type="scientific">Vigna unguiculata</name>
    <name type="common">Cowpea</name>
    <dbReference type="NCBI Taxonomy" id="3917"/>
    <lineage>
        <taxon>Eukaryota</taxon>
        <taxon>Viridiplantae</taxon>
        <taxon>Streptophyta</taxon>
        <taxon>Embryophyta</taxon>
        <taxon>Tracheophyta</taxon>
        <taxon>Spermatophyta</taxon>
        <taxon>Magnoliopsida</taxon>
        <taxon>eudicotyledons</taxon>
        <taxon>Gunneridae</taxon>
        <taxon>Pentapetalae</taxon>
        <taxon>rosids</taxon>
        <taxon>fabids</taxon>
        <taxon>Fabales</taxon>
        <taxon>Fabaceae</taxon>
        <taxon>Papilionoideae</taxon>
        <taxon>50 kb inversion clade</taxon>
        <taxon>NPAAA clade</taxon>
        <taxon>indigoferoid/millettioid clade</taxon>
        <taxon>Phaseoleae</taxon>
        <taxon>Vigna</taxon>
    </lineage>
</organism>
<dbReference type="AlphaFoldDB" id="A0A4D6LVE5"/>
<proteinExistence type="predicted"/>
<protein>
    <submittedName>
        <fullName evidence="1">Uncharacterized protein</fullName>
    </submittedName>
</protein>
<reference evidence="1 2" key="1">
    <citation type="submission" date="2019-04" db="EMBL/GenBank/DDBJ databases">
        <title>An improved genome assembly and genetic linkage map for asparagus bean, Vigna unguiculata ssp. sesquipedialis.</title>
        <authorList>
            <person name="Xia Q."/>
            <person name="Zhang R."/>
            <person name="Dong Y."/>
        </authorList>
    </citation>
    <scope>NUCLEOTIDE SEQUENCE [LARGE SCALE GENOMIC DNA]</scope>
    <source>
        <tissue evidence="1">Leaf</tissue>
    </source>
</reference>
<keyword evidence="2" id="KW-1185">Reference proteome</keyword>
<dbReference type="Proteomes" id="UP000501690">
    <property type="component" value="Linkage Group LG5"/>
</dbReference>
<dbReference type="EMBL" id="CP039349">
    <property type="protein sequence ID" value="QCD92413.1"/>
    <property type="molecule type" value="Genomic_DNA"/>
</dbReference>
<gene>
    <name evidence="1" type="ORF">DEO72_LG5g475</name>
</gene>
<accession>A0A4D6LVE5</accession>
<sequence>MYYTVGSQCPKIPIPDRVPIAELFSSEWLLLNLNSFSHRLRRWLETRVEIRPIENLGSNKSRGVPHKLHFVGEAPIQYFRTRLSSTDIGSLKPIVRCPGNSHSSLVAASAEAYAFSSVPFLARYPPQYRYHASLNSLRAWLRLPRRNAELSYSSEHPLMNLKPEDRKKAKGEGREGTNIWGAEPLLSPLSEYGTHSSYWLGMYTAVEATYKKRRSRYAFDHPDRLSQVMASTESLP</sequence>
<evidence type="ECO:0000313" key="2">
    <source>
        <dbReference type="Proteomes" id="UP000501690"/>
    </source>
</evidence>
<evidence type="ECO:0000313" key="1">
    <source>
        <dbReference type="EMBL" id="QCD92413.1"/>
    </source>
</evidence>